<protein>
    <submittedName>
        <fullName evidence="2">Arc/MetJ-type ribon-helix-helix transcriptional regulator</fullName>
    </submittedName>
</protein>
<dbReference type="Proteomes" id="UP000539111">
    <property type="component" value="Unassembled WGS sequence"/>
</dbReference>
<dbReference type="EMBL" id="JACBZP010000001">
    <property type="protein sequence ID" value="NYI66086.1"/>
    <property type="molecule type" value="Genomic_DNA"/>
</dbReference>
<proteinExistence type="predicted"/>
<sequence>MRIRLPDDDARRLEALVKSARRPGKYLSGSGWIRGAVRVALEDDDIAARIADAAPDTGHGGQRPGAGRPTKKLSAPQETNEEADDRI</sequence>
<comment type="caution">
    <text evidence="2">The sequence shown here is derived from an EMBL/GenBank/DDBJ whole genome shotgun (WGS) entry which is preliminary data.</text>
</comment>
<evidence type="ECO:0000256" key="1">
    <source>
        <dbReference type="SAM" id="MobiDB-lite"/>
    </source>
</evidence>
<reference evidence="2 3" key="1">
    <citation type="submission" date="2020-07" db="EMBL/GenBank/DDBJ databases">
        <title>Sequencing the genomes of 1000 actinobacteria strains.</title>
        <authorList>
            <person name="Klenk H.-P."/>
        </authorList>
    </citation>
    <scope>NUCLEOTIDE SEQUENCE [LARGE SCALE GENOMIC DNA]</scope>
    <source>
        <strain evidence="2 3">DSM 26341</strain>
    </source>
</reference>
<organism evidence="2 3">
    <name type="scientific">Spelaeicoccus albus</name>
    <dbReference type="NCBI Taxonomy" id="1280376"/>
    <lineage>
        <taxon>Bacteria</taxon>
        <taxon>Bacillati</taxon>
        <taxon>Actinomycetota</taxon>
        <taxon>Actinomycetes</taxon>
        <taxon>Micrococcales</taxon>
        <taxon>Brevibacteriaceae</taxon>
        <taxon>Spelaeicoccus</taxon>
    </lineage>
</organism>
<dbReference type="RefSeq" id="WP_179425204.1">
    <property type="nucleotide sequence ID" value="NZ_JACBZP010000001.1"/>
</dbReference>
<accession>A0A7Z0CZ88</accession>
<evidence type="ECO:0000313" key="2">
    <source>
        <dbReference type="EMBL" id="NYI66086.1"/>
    </source>
</evidence>
<dbReference type="AlphaFoldDB" id="A0A7Z0CZ88"/>
<gene>
    <name evidence="2" type="ORF">BJY26_000392</name>
</gene>
<keyword evidence="3" id="KW-1185">Reference proteome</keyword>
<feature type="region of interest" description="Disordered" evidence="1">
    <location>
        <begin position="52"/>
        <end position="87"/>
    </location>
</feature>
<evidence type="ECO:0000313" key="3">
    <source>
        <dbReference type="Proteomes" id="UP000539111"/>
    </source>
</evidence>
<name>A0A7Z0CZ88_9MICO</name>